<dbReference type="AlphaFoldDB" id="A0A183L1J4"/>
<protein>
    <submittedName>
        <fullName evidence="3">DUF3715 domain-containing protein</fullName>
    </submittedName>
</protein>
<evidence type="ECO:0000313" key="2">
    <source>
        <dbReference type="Proteomes" id="UP000279833"/>
    </source>
</evidence>
<dbReference type="Proteomes" id="UP000279833">
    <property type="component" value="Unassembled WGS sequence"/>
</dbReference>
<sequence>MEIDMRKMNKNWMELEKKARNRCGLSEERLRISATVFHGLHYEILSVRQPAYRLEPLILKYYSTIQPALIHRVDAVSKPCYDTLPLLEYSGKEFKHPKPQNCHQQVAKNPCSDTNQLITTQDADSSRRSSIASELIRKNNNWTMNNFGFYILFISKLEILL</sequence>
<dbReference type="STRING" id="6186.A0A183L1J4"/>
<proteinExistence type="predicted"/>
<organism evidence="3">
    <name type="scientific">Schistosoma curassoni</name>
    <dbReference type="NCBI Taxonomy" id="6186"/>
    <lineage>
        <taxon>Eukaryota</taxon>
        <taxon>Metazoa</taxon>
        <taxon>Spiralia</taxon>
        <taxon>Lophotrochozoa</taxon>
        <taxon>Platyhelminthes</taxon>
        <taxon>Trematoda</taxon>
        <taxon>Digenea</taxon>
        <taxon>Strigeidida</taxon>
        <taxon>Schistosomatoidea</taxon>
        <taxon>Schistosomatidae</taxon>
        <taxon>Schistosoma</taxon>
    </lineage>
</organism>
<dbReference type="WBParaSite" id="SCUD_0002119701-mRNA-1">
    <property type="protein sequence ID" value="SCUD_0002119701-mRNA-1"/>
    <property type="gene ID" value="SCUD_0002119701"/>
</dbReference>
<keyword evidence="2" id="KW-1185">Reference proteome</keyword>
<reference evidence="1 2" key="2">
    <citation type="submission" date="2018-11" db="EMBL/GenBank/DDBJ databases">
        <authorList>
            <consortium name="Pathogen Informatics"/>
        </authorList>
    </citation>
    <scope>NUCLEOTIDE SEQUENCE [LARGE SCALE GENOMIC DNA]</scope>
    <source>
        <strain evidence="1">Dakar</strain>
        <strain evidence="2">Dakar, Senegal</strain>
    </source>
</reference>
<accession>A0A183L1J4</accession>
<dbReference type="EMBL" id="UZAK01046009">
    <property type="protein sequence ID" value="VDP74665.1"/>
    <property type="molecule type" value="Genomic_DNA"/>
</dbReference>
<name>A0A183L1J4_9TREM</name>
<evidence type="ECO:0000313" key="3">
    <source>
        <dbReference type="WBParaSite" id="SCUD_0002119701-mRNA-1"/>
    </source>
</evidence>
<gene>
    <name evidence="1" type="ORF">SCUD_LOCUS21194</name>
</gene>
<evidence type="ECO:0000313" key="1">
    <source>
        <dbReference type="EMBL" id="VDP74665.1"/>
    </source>
</evidence>
<reference evidence="3" key="1">
    <citation type="submission" date="2016-06" db="UniProtKB">
        <authorList>
            <consortium name="WormBaseParasite"/>
        </authorList>
    </citation>
    <scope>IDENTIFICATION</scope>
</reference>